<evidence type="ECO:0000256" key="5">
    <source>
        <dbReference type="ARBA" id="ARBA00022618"/>
    </source>
</evidence>
<keyword evidence="5 12" id="KW-0132">Cell division</keyword>
<dbReference type="OrthoDB" id="5772359at2"/>
<accession>A0A0K0XUX2</accession>
<dbReference type="KEGG" id="wma:WM2015_1045"/>
<dbReference type="Gene3D" id="1.20.5.50">
    <property type="match status" value="1"/>
</dbReference>
<evidence type="ECO:0000256" key="6">
    <source>
        <dbReference type="ARBA" id="ARBA00023054"/>
    </source>
</evidence>
<evidence type="ECO:0000256" key="3">
    <source>
        <dbReference type="ARBA" id="ARBA00015195"/>
    </source>
</evidence>
<dbReference type="GO" id="GO:0000921">
    <property type="term" value="P:septin ring assembly"/>
    <property type="evidence" value="ECO:0007669"/>
    <property type="project" value="TreeGrafter"/>
</dbReference>
<organism evidence="12 13">
    <name type="scientific">Wenzhouxiangella marina</name>
    <dbReference type="NCBI Taxonomy" id="1579979"/>
    <lineage>
        <taxon>Bacteria</taxon>
        <taxon>Pseudomonadati</taxon>
        <taxon>Pseudomonadota</taxon>
        <taxon>Gammaproteobacteria</taxon>
        <taxon>Chromatiales</taxon>
        <taxon>Wenzhouxiangellaceae</taxon>
        <taxon>Wenzhouxiangella</taxon>
    </lineage>
</organism>
<dbReference type="GO" id="GO:0030428">
    <property type="term" value="C:cell septum"/>
    <property type="evidence" value="ECO:0007669"/>
    <property type="project" value="TreeGrafter"/>
</dbReference>
<comment type="subunit">
    <text evidence="10">Homodimer. Interacts with FtsZ.</text>
</comment>
<dbReference type="AlphaFoldDB" id="A0A0K0XUX2"/>
<dbReference type="Pfam" id="PF05164">
    <property type="entry name" value="ZapA"/>
    <property type="match status" value="1"/>
</dbReference>
<dbReference type="GO" id="GO:0032153">
    <property type="term" value="C:cell division site"/>
    <property type="evidence" value="ECO:0007669"/>
    <property type="project" value="TreeGrafter"/>
</dbReference>
<dbReference type="GO" id="GO:0000917">
    <property type="term" value="P:division septum assembly"/>
    <property type="evidence" value="ECO:0007669"/>
    <property type="project" value="UniProtKB-KW"/>
</dbReference>
<dbReference type="SUPFAM" id="SSF102829">
    <property type="entry name" value="Cell division protein ZapA-like"/>
    <property type="match status" value="1"/>
</dbReference>
<keyword evidence="6" id="KW-0175">Coiled coil</keyword>
<dbReference type="GO" id="GO:0043093">
    <property type="term" value="P:FtsZ-dependent cytokinesis"/>
    <property type="evidence" value="ECO:0007669"/>
    <property type="project" value="TreeGrafter"/>
</dbReference>
<dbReference type="RefSeq" id="WP_049725061.1">
    <property type="nucleotide sequence ID" value="NZ_CP012154.1"/>
</dbReference>
<name>A0A0K0XUX2_9GAMM</name>
<evidence type="ECO:0000256" key="9">
    <source>
        <dbReference type="ARBA" id="ARBA00024910"/>
    </source>
</evidence>
<evidence type="ECO:0000256" key="2">
    <source>
        <dbReference type="ARBA" id="ARBA00010074"/>
    </source>
</evidence>
<dbReference type="Proteomes" id="UP000066624">
    <property type="component" value="Chromosome"/>
</dbReference>
<evidence type="ECO:0000256" key="10">
    <source>
        <dbReference type="ARBA" id="ARBA00026068"/>
    </source>
</evidence>
<keyword evidence="13" id="KW-1185">Reference proteome</keyword>
<dbReference type="InterPro" id="IPR042233">
    <property type="entry name" value="Cell_div_ZapA_N"/>
</dbReference>
<gene>
    <name evidence="12" type="ORF">WM2015_1045</name>
</gene>
<comment type="similarity">
    <text evidence="2">Belongs to the ZapA family. Type 1 subfamily.</text>
</comment>
<comment type="function">
    <text evidence="9">Activator of cell division through the inhibition of FtsZ GTPase activity, therefore promoting FtsZ assembly into bundles of protofilaments necessary for the formation of the division Z ring. It is recruited early at mid-cell but it is not essential for cell division.</text>
</comment>
<dbReference type="EMBL" id="CP012154">
    <property type="protein sequence ID" value="AKS41422.1"/>
    <property type="molecule type" value="Genomic_DNA"/>
</dbReference>
<protein>
    <recommendedName>
        <fullName evidence="3">Cell division protein ZapA</fullName>
    </recommendedName>
    <alternativeName>
        <fullName evidence="11">Z ring-associated protein ZapA</fullName>
    </alternativeName>
</protein>
<evidence type="ECO:0000313" key="13">
    <source>
        <dbReference type="Proteomes" id="UP000066624"/>
    </source>
</evidence>
<evidence type="ECO:0000256" key="1">
    <source>
        <dbReference type="ARBA" id="ARBA00004496"/>
    </source>
</evidence>
<sequence length="99" mass="11468">MSNANEPVTVRILEREYRVMCAPEQRRALMESALFLDHQMREIRDSGRISSIDKIAVMSALNLAEEVLKLRQQLADREEMIDRRVRQMAIELDQGLPGD</sequence>
<evidence type="ECO:0000256" key="4">
    <source>
        <dbReference type="ARBA" id="ARBA00022490"/>
    </source>
</evidence>
<dbReference type="InterPro" id="IPR007838">
    <property type="entry name" value="Cell_div_ZapA-like"/>
</dbReference>
<keyword evidence="4" id="KW-0963">Cytoplasm</keyword>
<dbReference type="Gene3D" id="3.30.160.880">
    <property type="entry name" value="Cell division protein ZapA protomer, N-terminal domain"/>
    <property type="match status" value="1"/>
</dbReference>
<evidence type="ECO:0000256" key="8">
    <source>
        <dbReference type="ARBA" id="ARBA00023306"/>
    </source>
</evidence>
<evidence type="ECO:0000256" key="11">
    <source>
        <dbReference type="ARBA" id="ARBA00033158"/>
    </source>
</evidence>
<keyword evidence="8" id="KW-0131">Cell cycle</keyword>
<dbReference type="GO" id="GO:0005829">
    <property type="term" value="C:cytosol"/>
    <property type="evidence" value="ECO:0007669"/>
    <property type="project" value="TreeGrafter"/>
</dbReference>
<dbReference type="PANTHER" id="PTHR34981:SF1">
    <property type="entry name" value="CELL DIVISION PROTEIN ZAPA"/>
    <property type="match status" value="1"/>
</dbReference>
<proteinExistence type="inferred from homology"/>
<reference evidence="12 13" key="1">
    <citation type="submission" date="2015-07" db="EMBL/GenBank/DDBJ databases">
        <authorList>
            <person name="Noorani M."/>
        </authorList>
    </citation>
    <scope>NUCLEOTIDE SEQUENCE [LARGE SCALE GENOMIC DNA]</scope>
    <source>
        <strain evidence="12 13">KCTC 42284</strain>
    </source>
</reference>
<dbReference type="PANTHER" id="PTHR34981">
    <property type="entry name" value="CELL DIVISION PROTEIN ZAPA"/>
    <property type="match status" value="1"/>
</dbReference>
<keyword evidence="7" id="KW-0717">Septation</keyword>
<dbReference type="InterPro" id="IPR036192">
    <property type="entry name" value="Cell_div_ZapA-like_sf"/>
</dbReference>
<evidence type="ECO:0000313" key="12">
    <source>
        <dbReference type="EMBL" id="AKS41422.1"/>
    </source>
</evidence>
<comment type="subcellular location">
    <subcellularLocation>
        <location evidence="1">Cytoplasm</location>
    </subcellularLocation>
</comment>
<dbReference type="STRING" id="1579979.WM2015_1045"/>
<evidence type="ECO:0000256" key="7">
    <source>
        <dbReference type="ARBA" id="ARBA00023210"/>
    </source>
</evidence>